<name>A0A644TH16_9ZZZZ</name>
<sequence length="399" mass="43721">MHGTDTDGDSVINACVTLNGATVNTLPKMKVYSGWRDLQISASGNKFCLHGTDTDGDSAINACVTLNPATKECPNGYTETVGTEVAKGECKKVIIACPNGYTETAGAEVAKGECKRTIEYTYYKYLCNNSQNSQGYNYLPINSGGNTAKIDPNNTTINNDLSAPLNSSTPLVNNCKRQKFTCLANAERPCSFVDNSWQCSPFPCFGQSNLENLDTQVGIDDKNNDGWSEDGSCAGTIYIFNGKSNKCRTWDMFFGLIGGGCCDKEKVFAGLVACKENEKILAKKREEKQTHYIGNFCSKKLSLGLLIKICVQKSDSYCTFNSSLARIIQEQGREQLGISWGSAESPKCRGFTVEEFQKIDFSKIDLTEFVKDIQSSFQTSVIQNLGTYVKDKVGDFYGN</sequence>
<dbReference type="EMBL" id="VSSQ01000031">
    <property type="protein sequence ID" value="MPL66193.1"/>
    <property type="molecule type" value="Genomic_DNA"/>
</dbReference>
<accession>A0A644TH16</accession>
<evidence type="ECO:0000313" key="1">
    <source>
        <dbReference type="EMBL" id="MPL66193.1"/>
    </source>
</evidence>
<protein>
    <recommendedName>
        <fullName evidence="2">Conjugal transfer protein TraN</fullName>
    </recommendedName>
</protein>
<comment type="caution">
    <text evidence="1">The sequence shown here is derived from an EMBL/GenBank/DDBJ whole genome shotgun (WGS) entry which is preliminary data.</text>
</comment>
<proteinExistence type="predicted"/>
<reference evidence="1" key="1">
    <citation type="submission" date="2019-08" db="EMBL/GenBank/DDBJ databases">
        <authorList>
            <person name="Kucharzyk K."/>
            <person name="Murdoch R.W."/>
            <person name="Higgins S."/>
            <person name="Loffler F."/>
        </authorList>
    </citation>
    <scope>NUCLEOTIDE SEQUENCE</scope>
</reference>
<gene>
    <name evidence="1" type="ORF">SDC9_11862</name>
</gene>
<evidence type="ECO:0008006" key="2">
    <source>
        <dbReference type="Google" id="ProtNLM"/>
    </source>
</evidence>
<organism evidence="1">
    <name type="scientific">bioreactor metagenome</name>
    <dbReference type="NCBI Taxonomy" id="1076179"/>
    <lineage>
        <taxon>unclassified sequences</taxon>
        <taxon>metagenomes</taxon>
        <taxon>ecological metagenomes</taxon>
    </lineage>
</organism>
<dbReference type="AlphaFoldDB" id="A0A644TH16"/>
<dbReference type="Pfam" id="PF06986">
    <property type="entry name" value="F_T4SS_TraN"/>
    <property type="match status" value="1"/>
</dbReference>
<dbReference type="InterPro" id="IPR014121">
    <property type="entry name" value="TraN_Ftype"/>
</dbReference>